<dbReference type="RefSeq" id="XP_018265149.1">
    <property type="nucleotide sequence ID" value="XM_018404868.1"/>
</dbReference>
<sequence>MEKQLLDTIQTESIIAQEVQHKKHELETLLADKSSQIKFAPQCRYEMYLGSGWTGPDKTTSTRVWNEDAARRDSHLAKNRPIREKYNTTYAERQKTFTHFPMTNPSQAMTFVFQAGSRIEELDTEIAIGEGFIRDMKKEIAERQKRIVSLEADGSSSYIIDPPPGTTRVIIDDEARDLSQRILSCAFQAKMRDLSHGAETGSAKREAIEESLPDVSSAFKSDKLISERVMANSALAVAATHRLGYERGDAAAVSTIASVTRRGDQPGTDVQISICLDSSDSKCPETKDVVECSFGDPDLSETMSKLNVASG</sequence>
<dbReference type="GeneID" id="28965208"/>
<evidence type="ECO:0000313" key="1">
    <source>
        <dbReference type="EMBL" id="OBR87307.1"/>
    </source>
</evidence>
<dbReference type="KEGG" id="kdj:28965208"/>
<evidence type="ECO:0000313" key="2">
    <source>
        <dbReference type="EMBL" id="WWC59788.1"/>
    </source>
</evidence>
<organism evidence="1">
    <name type="scientific">Kwoniella dejecticola CBS 10117</name>
    <dbReference type="NCBI Taxonomy" id="1296121"/>
    <lineage>
        <taxon>Eukaryota</taxon>
        <taxon>Fungi</taxon>
        <taxon>Dikarya</taxon>
        <taxon>Basidiomycota</taxon>
        <taxon>Agaricomycotina</taxon>
        <taxon>Tremellomycetes</taxon>
        <taxon>Tremellales</taxon>
        <taxon>Cryptococcaceae</taxon>
        <taxon>Kwoniella</taxon>
    </lineage>
</organism>
<dbReference type="EMBL" id="KI894028">
    <property type="protein sequence ID" value="OBR87307.1"/>
    <property type="molecule type" value="Genomic_DNA"/>
</dbReference>
<protein>
    <submittedName>
        <fullName evidence="1">Uncharacterized protein</fullName>
    </submittedName>
</protein>
<reference evidence="2" key="2">
    <citation type="submission" date="2013-07" db="EMBL/GenBank/DDBJ databases">
        <authorList>
            <consortium name="The Broad Institute Genome Sequencing Platform"/>
            <person name="Cuomo C."/>
            <person name="Litvintseva A."/>
            <person name="Chen Y."/>
            <person name="Heitman J."/>
            <person name="Sun S."/>
            <person name="Springer D."/>
            <person name="Dromer F."/>
            <person name="Young S.K."/>
            <person name="Zeng Q."/>
            <person name="Gargeya S."/>
            <person name="Fitzgerald M."/>
            <person name="Abouelleil A."/>
            <person name="Alvarado L."/>
            <person name="Berlin A.M."/>
            <person name="Chapman S.B."/>
            <person name="Dewar J."/>
            <person name="Goldberg J."/>
            <person name="Griggs A."/>
            <person name="Gujja S."/>
            <person name="Hansen M."/>
            <person name="Howarth C."/>
            <person name="Imamovic A."/>
            <person name="Larimer J."/>
            <person name="McCowan C."/>
            <person name="Murphy C."/>
            <person name="Pearson M."/>
            <person name="Priest M."/>
            <person name="Roberts A."/>
            <person name="Saif S."/>
            <person name="Shea T."/>
            <person name="Sykes S."/>
            <person name="Wortman J."/>
            <person name="Nusbaum C."/>
            <person name="Birren B."/>
        </authorList>
    </citation>
    <scope>NUCLEOTIDE SEQUENCE</scope>
    <source>
        <strain evidence="2">CBS 10117</strain>
    </source>
</reference>
<proteinExistence type="predicted"/>
<accession>A0A1A6AB69</accession>
<dbReference type="Proteomes" id="UP000078595">
    <property type="component" value="Chromosome 2"/>
</dbReference>
<reference evidence="2" key="3">
    <citation type="submission" date="2024-02" db="EMBL/GenBank/DDBJ databases">
        <title>Comparative genomics of Cryptococcus and Kwoniella reveals pathogenesis evolution and contrasting modes of karyotype evolution via chromosome fusion or intercentromeric recombination.</title>
        <authorList>
            <person name="Coelho M.A."/>
            <person name="David-Palma M."/>
            <person name="Shea T."/>
            <person name="Bowers K."/>
            <person name="McGinley-Smith S."/>
            <person name="Mohammad A.W."/>
            <person name="Gnirke A."/>
            <person name="Yurkov A.M."/>
            <person name="Nowrousian M."/>
            <person name="Sun S."/>
            <person name="Cuomo C.A."/>
            <person name="Heitman J."/>
        </authorList>
    </citation>
    <scope>NUCLEOTIDE SEQUENCE</scope>
    <source>
        <strain evidence="2">CBS 10117</strain>
    </source>
</reference>
<reference evidence="1" key="1">
    <citation type="submission" date="2013-07" db="EMBL/GenBank/DDBJ databases">
        <title>The Genome Sequence of Cryptococcus dejecticola CBS10117.</title>
        <authorList>
            <consortium name="The Broad Institute Genome Sequencing Platform"/>
            <person name="Cuomo C."/>
            <person name="Litvintseva A."/>
            <person name="Chen Y."/>
            <person name="Heitman J."/>
            <person name="Sun S."/>
            <person name="Springer D."/>
            <person name="Dromer F."/>
            <person name="Young S.K."/>
            <person name="Zeng Q."/>
            <person name="Gargeya S."/>
            <person name="Fitzgerald M."/>
            <person name="Abouelleil A."/>
            <person name="Alvarado L."/>
            <person name="Berlin A.M."/>
            <person name="Chapman S.B."/>
            <person name="Dewar J."/>
            <person name="Goldberg J."/>
            <person name="Griggs A."/>
            <person name="Gujja S."/>
            <person name="Hansen M."/>
            <person name="Howarth C."/>
            <person name="Imamovic A."/>
            <person name="Larimer J."/>
            <person name="McCowan C."/>
            <person name="Murphy C."/>
            <person name="Pearson M."/>
            <person name="Priest M."/>
            <person name="Roberts A."/>
            <person name="Saif S."/>
            <person name="Shea T."/>
            <person name="Sykes S."/>
            <person name="Wortman J."/>
            <person name="Nusbaum C."/>
            <person name="Birren B."/>
        </authorList>
    </citation>
    <scope>NUCLEOTIDE SEQUENCE [LARGE SCALE GENOMIC DNA]</scope>
    <source>
        <strain evidence="1">CBS 10117</strain>
    </source>
</reference>
<keyword evidence="3" id="KW-1185">Reference proteome</keyword>
<name>A0A1A6AB69_9TREE</name>
<dbReference type="AlphaFoldDB" id="A0A1A6AB69"/>
<dbReference type="EMBL" id="CP144531">
    <property type="protein sequence ID" value="WWC59788.1"/>
    <property type="molecule type" value="Genomic_DNA"/>
</dbReference>
<dbReference type="VEuPathDB" id="FungiDB:I303_01509"/>
<evidence type="ECO:0000313" key="3">
    <source>
        <dbReference type="Proteomes" id="UP000078595"/>
    </source>
</evidence>
<gene>
    <name evidence="1" type="ORF">I303_01509</name>
    <name evidence="2" type="ORF">I303_102350</name>
</gene>